<dbReference type="PANTHER" id="PTHR21075:SF0">
    <property type="entry name" value="ANAEROBIC RIBONUCLEOSIDE-TRIPHOSPHATE REDUCTASE"/>
    <property type="match status" value="1"/>
</dbReference>
<protein>
    <submittedName>
        <fullName evidence="1">Uncharacterized protein</fullName>
    </submittedName>
</protein>
<comment type="caution">
    <text evidence="1">The sequence shown here is derived from an EMBL/GenBank/DDBJ whole genome shotgun (WGS) entry which is preliminary data.</text>
</comment>
<dbReference type="PANTHER" id="PTHR21075">
    <property type="entry name" value="ANAEROBIC RIBONUCLEOSIDE-TRIPHOSPHATE REDUCTASE"/>
    <property type="match status" value="1"/>
</dbReference>
<keyword evidence="2" id="KW-1185">Reference proteome</keyword>
<dbReference type="GO" id="GO:0004748">
    <property type="term" value="F:ribonucleoside-diphosphate reductase activity, thioredoxin disulfide as acceptor"/>
    <property type="evidence" value="ECO:0007669"/>
    <property type="project" value="TreeGrafter"/>
</dbReference>
<accession>M5E1J4</accession>
<dbReference type="EMBL" id="CAUI01000019">
    <property type="protein sequence ID" value="CCU79785.1"/>
    <property type="molecule type" value="Genomic_DNA"/>
</dbReference>
<dbReference type="GO" id="GO:0009265">
    <property type="term" value="P:2'-deoxyribonucleotide biosynthetic process"/>
    <property type="evidence" value="ECO:0007669"/>
    <property type="project" value="TreeGrafter"/>
</dbReference>
<evidence type="ECO:0000313" key="2">
    <source>
        <dbReference type="Proteomes" id="UP000012063"/>
    </source>
</evidence>
<gene>
    <name evidence="1" type="ORF">HSACCH_01599</name>
</gene>
<dbReference type="Pfam" id="PF13597">
    <property type="entry name" value="NRDD"/>
    <property type="match status" value="1"/>
</dbReference>
<sequence>MARKQKCEIYSRVVGYLSPVSEWNKGKKEEFKDRKTFEKNNKYLYLGISESIPLDQK</sequence>
<name>M5E1J4_9FIRM</name>
<reference evidence="2" key="1">
    <citation type="journal article" date="2013" name="Genome Announc.">
        <title>Genome Sequence of Halanaerobium saccharolyticum subsp. saccharolyticum Strain DSM 6643T, a Halophilic Hydrogen-Producing Bacterium.</title>
        <authorList>
            <person name="Kivisto A."/>
            <person name="Larjo A."/>
            <person name="Ciranna A."/>
            <person name="Santala V."/>
            <person name="Roos C."/>
            <person name="Karp M."/>
        </authorList>
    </citation>
    <scope>NUCLEOTIDE SEQUENCE [LARGE SCALE GENOMIC DNA]</scope>
    <source>
        <strain evidence="2">DSM 6643</strain>
    </source>
</reference>
<evidence type="ECO:0000313" key="1">
    <source>
        <dbReference type="EMBL" id="CCU79785.1"/>
    </source>
</evidence>
<dbReference type="InterPro" id="IPR012833">
    <property type="entry name" value="NrdD"/>
</dbReference>
<proteinExistence type="predicted"/>
<dbReference type="AlphaFoldDB" id="M5E1J4"/>
<dbReference type="OrthoDB" id="9808075at2"/>
<dbReference type="GO" id="GO:0008998">
    <property type="term" value="F:ribonucleoside-triphosphate reductase (thioredoxin) activity"/>
    <property type="evidence" value="ECO:0007669"/>
    <property type="project" value="InterPro"/>
</dbReference>
<dbReference type="STRING" id="1293054.HSACCH_01599"/>
<dbReference type="GO" id="GO:0006260">
    <property type="term" value="P:DNA replication"/>
    <property type="evidence" value="ECO:0007669"/>
    <property type="project" value="InterPro"/>
</dbReference>
<dbReference type="InParanoid" id="M5E1J4"/>
<dbReference type="eggNOG" id="COG1328">
    <property type="taxonomic scope" value="Bacteria"/>
</dbReference>
<dbReference type="GO" id="GO:0031250">
    <property type="term" value="C:anaerobic ribonucleoside-triphosphate reductase complex"/>
    <property type="evidence" value="ECO:0007669"/>
    <property type="project" value="TreeGrafter"/>
</dbReference>
<organism evidence="1 2">
    <name type="scientific">Halanaerobium saccharolyticum subsp. saccharolyticum DSM 6643</name>
    <dbReference type="NCBI Taxonomy" id="1293054"/>
    <lineage>
        <taxon>Bacteria</taxon>
        <taxon>Bacillati</taxon>
        <taxon>Bacillota</taxon>
        <taxon>Clostridia</taxon>
        <taxon>Halanaerobiales</taxon>
        <taxon>Halanaerobiaceae</taxon>
        <taxon>Halanaerobium</taxon>
    </lineage>
</organism>
<dbReference type="Proteomes" id="UP000012063">
    <property type="component" value="Unassembled WGS sequence"/>
</dbReference>